<dbReference type="CDD" id="cd00609">
    <property type="entry name" value="AAT_like"/>
    <property type="match status" value="1"/>
</dbReference>
<evidence type="ECO:0000259" key="6">
    <source>
        <dbReference type="Pfam" id="PF00155"/>
    </source>
</evidence>
<reference evidence="7 8" key="1">
    <citation type="submission" date="2017-02" db="EMBL/GenBank/DDBJ databases">
        <authorList>
            <person name="Peterson S.W."/>
        </authorList>
    </citation>
    <scope>NUCLEOTIDE SEQUENCE [LARGE SCALE GENOMIC DNA]</scope>
    <source>
        <strain evidence="7 8">DSM 22899</strain>
    </source>
</reference>
<evidence type="ECO:0000256" key="2">
    <source>
        <dbReference type="ARBA" id="ARBA00022576"/>
    </source>
</evidence>
<evidence type="ECO:0000313" key="8">
    <source>
        <dbReference type="Proteomes" id="UP000190541"/>
    </source>
</evidence>
<dbReference type="InterPro" id="IPR006311">
    <property type="entry name" value="TAT_signal"/>
</dbReference>
<dbReference type="Gene3D" id="3.40.640.10">
    <property type="entry name" value="Type I PLP-dependent aspartate aminotransferase-like (Major domain)"/>
    <property type="match status" value="1"/>
</dbReference>
<dbReference type="Proteomes" id="UP000190541">
    <property type="component" value="Unassembled WGS sequence"/>
</dbReference>
<keyword evidence="5" id="KW-0732">Signal</keyword>
<name>A0A1T5FAK7_9SPHI</name>
<dbReference type="InterPro" id="IPR015421">
    <property type="entry name" value="PyrdxlP-dep_Trfase_major"/>
</dbReference>
<dbReference type="STRING" id="623280.SAMN05660226_03874"/>
<dbReference type="EMBL" id="FUYS01000014">
    <property type="protein sequence ID" value="SKB93156.1"/>
    <property type="molecule type" value="Genomic_DNA"/>
</dbReference>
<keyword evidence="4" id="KW-0663">Pyridoxal phosphate</keyword>
<dbReference type="SUPFAM" id="SSF53383">
    <property type="entry name" value="PLP-dependent transferases"/>
    <property type="match status" value="1"/>
</dbReference>
<dbReference type="Pfam" id="PF00155">
    <property type="entry name" value="Aminotran_1_2"/>
    <property type="match status" value="1"/>
</dbReference>
<keyword evidence="2 7" id="KW-0032">Aminotransferase</keyword>
<comment type="similarity">
    <text evidence="1">Belongs to the class-II pyridoxal-phosphate-dependent aminotransferase family. Histidinol-phosphate aminotransferase subfamily.</text>
</comment>
<dbReference type="AlphaFoldDB" id="A0A1T5FAK7"/>
<keyword evidence="3 7" id="KW-0808">Transferase</keyword>
<evidence type="ECO:0000313" key="7">
    <source>
        <dbReference type="EMBL" id="SKB93156.1"/>
    </source>
</evidence>
<dbReference type="GO" id="GO:0030170">
    <property type="term" value="F:pyridoxal phosphate binding"/>
    <property type="evidence" value="ECO:0007669"/>
    <property type="project" value="InterPro"/>
</dbReference>
<dbReference type="OrthoDB" id="9813612at2"/>
<dbReference type="PROSITE" id="PS51318">
    <property type="entry name" value="TAT"/>
    <property type="match status" value="1"/>
</dbReference>
<evidence type="ECO:0000256" key="1">
    <source>
        <dbReference type="ARBA" id="ARBA00007970"/>
    </source>
</evidence>
<dbReference type="InterPro" id="IPR015424">
    <property type="entry name" value="PyrdxlP-dep_Trfase"/>
</dbReference>
<dbReference type="InterPro" id="IPR004839">
    <property type="entry name" value="Aminotransferase_I/II_large"/>
</dbReference>
<feature type="domain" description="Aminotransferase class I/classII large" evidence="6">
    <location>
        <begin position="62"/>
        <end position="380"/>
    </location>
</feature>
<evidence type="ECO:0000256" key="5">
    <source>
        <dbReference type="SAM" id="SignalP"/>
    </source>
</evidence>
<evidence type="ECO:0000256" key="4">
    <source>
        <dbReference type="ARBA" id="ARBA00022898"/>
    </source>
</evidence>
<accession>A0A1T5FAK7</accession>
<proteinExistence type="inferred from homology"/>
<dbReference type="GO" id="GO:0008483">
    <property type="term" value="F:transaminase activity"/>
    <property type="evidence" value="ECO:0007669"/>
    <property type="project" value="UniProtKB-KW"/>
</dbReference>
<sequence>MTKTMTNRRTWIKSSLLAAGGLALAPSLSLGKNKVAAATASPQGILRDITLPWDDTAPAMQARLSANENPYGPSESVRKAVADAVGFGNRYGHEDAARLIDMIAEKEGVTRDYIMLGPGSTDLLEKTAISLFLKGGNIVSADPSYMSMMNTTRAIGGTWKPVPLTADYAHDLDAMAAAVDSETRLIYVCNPNNPLGSITSAAALKQFCSTVSAKVPVFIDEAYLEFLPDPAANTMVGLVAQGKDVIVARTFSKIHSMAGLRIGYIVAQPERIKSLNSIVRGTMGLCVTSLSGAIASMQDKAFQENSRKLNLECREYLCNELKTLGYPYIPSLTNFVIFPIKSDAQAFQGKLREGGVSVRMFEIDEKPWCRVSMGTMPEMELFTNVLKKITV</sequence>
<keyword evidence="8" id="KW-1185">Reference proteome</keyword>
<organism evidence="7 8">
    <name type="scientific">Parapedobacter luteus</name>
    <dbReference type="NCBI Taxonomy" id="623280"/>
    <lineage>
        <taxon>Bacteria</taxon>
        <taxon>Pseudomonadati</taxon>
        <taxon>Bacteroidota</taxon>
        <taxon>Sphingobacteriia</taxon>
        <taxon>Sphingobacteriales</taxon>
        <taxon>Sphingobacteriaceae</taxon>
        <taxon>Parapedobacter</taxon>
    </lineage>
</organism>
<evidence type="ECO:0000256" key="3">
    <source>
        <dbReference type="ARBA" id="ARBA00022679"/>
    </source>
</evidence>
<feature type="chain" id="PRO_5013387005" evidence="5">
    <location>
        <begin position="32"/>
        <end position="391"/>
    </location>
</feature>
<protein>
    <submittedName>
        <fullName evidence="7">Histidinol-phosphate aminotransferase</fullName>
    </submittedName>
</protein>
<dbReference type="PANTHER" id="PTHR43643:SF3">
    <property type="entry name" value="HISTIDINOL-PHOSPHATE AMINOTRANSFERASE"/>
    <property type="match status" value="1"/>
</dbReference>
<dbReference type="InterPro" id="IPR050106">
    <property type="entry name" value="HistidinolP_aminotransfase"/>
</dbReference>
<feature type="signal peptide" evidence="5">
    <location>
        <begin position="1"/>
        <end position="31"/>
    </location>
</feature>
<dbReference type="Gene3D" id="3.90.1150.10">
    <property type="entry name" value="Aspartate Aminotransferase, domain 1"/>
    <property type="match status" value="1"/>
</dbReference>
<dbReference type="InterPro" id="IPR015422">
    <property type="entry name" value="PyrdxlP-dep_Trfase_small"/>
</dbReference>
<gene>
    <name evidence="7" type="ORF">SAMN05660226_03874</name>
</gene>
<dbReference type="PANTHER" id="PTHR43643">
    <property type="entry name" value="HISTIDINOL-PHOSPHATE AMINOTRANSFERASE 2"/>
    <property type="match status" value="1"/>
</dbReference>